<sequence length="342" mass="37187">MAKRRPLPSPGERRLSWVLLGLLGAITAGVVIVSFRQDPFLSGTAGTAPLDKPMAQGPAPETLLPDVSTVLDEALEAAGPSETFDAQTLADKIDGKAELYLEAGFTSLRTQRVTLKENPQLWAEFFLFTMRSPQSAFAVFSQQRRSAATPLPEVTFGYRAANAVCAAAGPYYVEGIASSEEAPLLEALSTTVRALLKPMGTLTDIVRELQRFPKSFQAHERAVLYLGSAFGYDGFQETYAVPVTRDGLPMTAFVAKAREGFGGRQAAEAYARFLEESGARRVSGADPEHELVVLDFYGFVEVVFSHEDWVAGVHEAERREAAEGAALDLREHLKNSASQRPM</sequence>
<dbReference type="OrthoDB" id="282746at2"/>
<keyword evidence="2" id="KW-1185">Reference proteome</keyword>
<protein>
    <submittedName>
        <fullName evidence="1">Uncharacterized protein</fullName>
    </submittedName>
</protein>
<evidence type="ECO:0000313" key="1">
    <source>
        <dbReference type="EMBL" id="ROQ91137.1"/>
    </source>
</evidence>
<organism evidence="1 2">
    <name type="scientific">Desulfosoma caldarium</name>
    <dbReference type="NCBI Taxonomy" id="610254"/>
    <lineage>
        <taxon>Bacteria</taxon>
        <taxon>Pseudomonadati</taxon>
        <taxon>Thermodesulfobacteriota</taxon>
        <taxon>Syntrophobacteria</taxon>
        <taxon>Syntrophobacterales</taxon>
        <taxon>Syntrophobacteraceae</taxon>
        <taxon>Desulfosoma</taxon>
    </lineage>
</organism>
<dbReference type="RefSeq" id="WP_123290852.1">
    <property type="nucleotide sequence ID" value="NZ_RJVA01000013.1"/>
</dbReference>
<name>A0A3N1URE4_9BACT</name>
<dbReference type="InterPro" id="IPR046534">
    <property type="entry name" value="DUF6599"/>
</dbReference>
<accession>A0A3N1URE4</accession>
<reference evidence="1 2" key="1">
    <citation type="submission" date="2018-11" db="EMBL/GenBank/DDBJ databases">
        <title>Genomic Encyclopedia of Type Strains, Phase IV (KMG-IV): sequencing the most valuable type-strain genomes for metagenomic binning, comparative biology and taxonomic classification.</title>
        <authorList>
            <person name="Goeker M."/>
        </authorList>
    </citation>
    <scope>NUCLEOTIDE SEQUENCE [LARGE SCALE GENOMIC DNA]</scope>
    <source>
        <strain evidence="1 2">DSM 22027</strain>
    </source>
</reference>
<evidence type="ECO:0000313" key="2">
    <source>
        <dbReference type="Proteomes" id="UP000276223"/>
    </source>
</evidence>
<comment type="caution">
    <text evidence="1">The sequence shown here is derived from an EMBL/GenBank/DDBJ whole genome shotgun (WGS) entry which is preliminary data.</text>
</comment>
<dbReference type="Pfam" id="PF20244">
    <property type="entry name" value="DUF6599"/>
    <property type="match status" value="1"/>
</dbReference>
<dbReference type="Proteomes" id="UP000276223">
    <property type="component" value="Unassembled WGS sequence"/>
</dbReference>
<proteinExistence type="predicted"/>
<dbReference type="AlphaFoldDB" id="A0A3N1URE4"/>
<gene>
    <name evidence="1" type="ORF">EDC27_2414</name>
</gene>
<dbReference type="EMBL" id="RJVA01000013">
    <property type="protein sequence ID" value="ROQ91137.1"/>
    <property type="molecule type" value="Genomic_DNA"/>
</dbReference>